<reference evidence="2 3" key="1">
    <citation type="journal article" date="2020" name="Nature">
        <title>Six reference-quality genomes reveal evolution of bat adaptations.</title>
        <authorList>
            <person name="Jebb D."/>
            <person name="Huang Z."/>
            <person name="Pippel M."/>
            <person name="Hughes G.M."/>
            <person name="Lavrichenko K."/>
            <person name="Devanna P."/>
            <person name="Winkler S."/>
            <person name="Jermiin L.S."/>
            <person name="Skirmuntt E.C."/>
            <person name="Katzourakis A."/>
            <person name="Burkitt-Gray L."/>
            <person name="Ray D.A."/>
            <person name="Sullivan K.A.M."/>
            <person name="Roscito J.G."/>
            <person name="Kirilenko B.M."/>
            <person name="Davalos L.M."/>
            <person name="Corthals A.P."/>
            <person name="Power M.L."/>
            <person name="Jones G."/>
            <person name="Ransome R.D."/>
            <person name="Dechmann D.K.N."/>
            <person name="Locatelli A.G."/>
            <person name="Puechmaille S.J."/>
            <person name="Fedrigo O."/>
            <person name="Jarvis E.D."/>
            <person name="Hiller M."/>
            <person name="Vernes S.C."/>
            <person name="Myers E.W."/>
            <person name="Teeling E.C."/>
        </authorList>
    </citation>
    <scope>NUCLEOTIDE SEQUENCE [LARGE SCALE GENOMIC DNA]</scope>
    <source>
        <strain evidence="2">MRouAeg1</strain>
        <tissue evidence="2">Muscle</tissue>
    </source>
</reference>
<keyword evidence="3" id="KW-1185">Reference proteome</keyword>
<dbReference type="AlphaFoldDB" id="A0A7J8B969"/>
<protein>
    <submittedName>
        <fullName evidence="2">Uncharacterized protein</fullName>
    </submittedName>
</protein>
<feature type="region of interest" description="Disordered" evidence="1">
    <location>
        <begin position="22"/>
        <end position="130"/>
    </location>
</feature>
<dbReference type="PANTHER" id="PTHR28366">
    <property type="entry name" value="CHROMOSOME 1 OPEN READING FRAME 131"/>
    <property type="match status" value="1"/>
</dbReference>
<dbReference type="PANTHER" id="PTHR28366:SF1">
    <property type="entry name" value="CHROMOSOME 1 OPEN READING FRAME 131"/>
    <property type="match status" value="1"/>
</dbReference>
<dbReference type="EMBL" id="JACASE010000018">
    <property type="protein sequence ID" value="KAF6395061.1"/>
    <property type="molecule type" value="Genomic_DNA"/>
</dbReference>
<evidence type="ECO:0000313" key="3">
    <source>
        <dbReference type="Proteomes" id="UP000593571"/>
    </source>
</evidence>
<name>A0A7J8B969_ROUAE</name>
<sequence length="269" mass="29332">MARERDPARSCHTLLDAVLRDLYDLGDTDDAAGPKRTRKKDGKKGGAETAAAAAAGPAPPPGAPAGGQRRGARSFFAELRGELQGTPAVPPAGAAAAPRGSERVELVEFRSSRRKAQQPRPAQATKTKASVLKKDVDVQEFNLEKARLEVHRFGITGYGKGQERVLERERAVMLGAQPPKKSYVNYKVLQEQIREQKAAREAAKRTAQDTDIFKRKKRKGQEDRKSRKKEPTASTSSGGRLGQVGRFKNGTLVLSQVDIKKINSSRVAR</sequence>
<dbReference type="Proteomes" id="UP000593571">
    <property type="component" value="Unassembled WGS sequence"/>
</dbReference>
<dbReference type="InterPro" id="IPR027973">
    <property type="entry name" value="FSAF1-like"/>
</dbReference>
<feature type="compositionally biased region" description="Low complexity" evidence="1">
    <location>
        <begin position="47"/>
        <end position="56"/>
    </location>
</feature>
<comment type="caution">
    <text evidence="2">The sequence shown here is derived from an EMBL/GenBank/DDBJ whole genome shotgun (WGS) entry which is preliminary data.</text>
</comment>
<dbReference type="Pfam" id="PF15375">
    <property type="entry name" value="FSAF1"/>
    <property type="match status" value="1"/>
</dbReference>
<dbReference type="InterPro" id="IPR052852">
    <property type="entry name" value="SSU_Processome_Comp"/>
</dbReference>
<evidence type="ECO:0000313" key="2">
    <source>
        <dbReference type="EMBL" id="KAF6395061.1"/>
    </source>
</evidence>
<evidence type="ECO:0000256" key="1">
    <source>
        <dbReference type="SAM" id="MobiDB-lite"/>
    </source>
</evidence>
<feature type="compositionally biased region" description="Basic and acidic residues" evidence="1">
    <location>
        <begin position="100"/>
        <end position="111"/>
    </location>
</feature>
<gene>
    <name evidence="2" type="ORF">HJG63_001765</name>
</gene>
<dbReference type="OrthoDB" id="10067479at2759"/>
<proteinExistence type="predicted"/>
<organism evidence="2 3">
    <name type="scientific">Rousettus aegyptiacus</name>
    <name type="common">Egyptian fruit bat</name>
    <name type="synonym">Pteropus aegyptiacus</name>
    <dbReference type="NCBI Taxonomy" id="9407"/>
    <lineage>
        <taxon>Eukaryota</taxon>
        <taxon>Metazoa</taxon>
        <taxon>Chordata</taxon>
        <taxon>Craniata</taxon>
        <taxon>Vertebrata</taxon>
        <taxon>Euteleostomi</taxon>
        <taxon>Mammalia</taxon>
        <taxon>Eutheria</taxon>
        <taxon>Laurasiatheria</taxon>
        <taxon>Chiroptera</taxon>
        <taxon>Yinpterochiroptera</taxon>
        <taxon>Pteropodoidea</taxon>
        <taxon>Pteropodidae</taxon>
        <taxon>Rousettinae</taxon>
        <taxon>Rousettus</taxon>
    </lineage>
</organism>
<feature type="compositionally biased region" description="Basic and acidic residues" evidence="1">
    <location>
        <begin position="220"/>
        <end position="231"/>
    </location>
</feature>
<feature type="compositionally biased region" description="Basic and acidic residues" evidence="1">
    <location>
        <begin position="196"/>
        <end position="213"/>
    </location>
</feature>
<feature type="region of interest" description="Disordered" evidence="1">
    <location>
        <begin position="196"/>
        <end position="245"/>
    </location>
</feature>
<accession>A0A7J8B969</accession>